<evidence type="ECO:0000256" key="4">
    <source>
        <dbReference type="RuleBase" id="RU003719"/>
    </source>
</evidence>
<dbReference type="AlphaFoldDB" id="A0A1F6EST1"/>
<dbReference type="InterPro" id="IPR029753">
    <property type="entry name" value="D-isomer_DH_CS"/>
</dbReference>
<reference evidence="7 8" key="1">
    <citation type="journal article" date="2016" name="Nat. Commun.">
        <title>Thousands of microbial genomes shed light on interconnected biogeochemical processes in an aquifer system.</title>
        <authorList>
            <person name="Anantharaman K."/>
            <person name="Brown C.T."/>
            <person name="Hug L.A."/>
            <person name="Sharon I."/>
            <person name="Castelle C.J."/>
            <person name="Probst A.J."/>
            <person name="Thomas B.C."/>
            <person name="Singh A."/>
            <person name="Wilkins M.J."/>
            <person name="Karaoz U."/>
            <person name="Brodie E.L."/>
            <person name="Williams K.H."/>
            <person name="Hubbard S.S."/>
            <person name="Banfield J.F."/>
        </authorList>
    </citation>
    <scope>NUCLEOTIDE SEQUENCE [LARGE SCALE GENOMIC DNA]</scope>
</reference>
<dbReference type="Pfam" id="PF02826">
    <property type="entry name" value="2-Hacid_dh_C"/>
    <property type="match status" value="1"/>
</dbReference>
<gene>
    <name evidence="7" type="ORF">A2950_00545</name>
</gene>
<evidence type="ECO:0000259" key="6">
    <source>
        <dbReference type="Pfam" id="PF02826"/>
    </source>
</evidence>
<dbReference type="InterPro" id="IPR058205">
    <property type="entry name" value="D-LDH-like"/>
</dbReference>
<dbReference type="InterPro" id="IPR006140">
    <property type="entry name" value="D-isomer_DH_NAD-bd"/>
</dbReference>
<dbReference type="SUPFAM" id="SSF52283">
    <property type="entry name" value="Formate/glycerate dehydrogenase catalytic domain-like"/>
    <property type="match status" value="1"/>
</dbReference>
<dbReference type="GO" id="GO:0008720">
    <property type="term" value="F:D-lactate dehydrogenase (NAD+) activity"/>
    <property type="evidence" value="ECO:0007669"/>
    <property type="project" value="TreeGrafter"/>
</dbReference>
<dbReference type="PROSITE" id="PS00670">
    <property type="entry name" value="D_2_HYDROXYACID_DH_2"/>
    <property type="match status" value="1"/>
</dbReference>
<accession>A0A1F6EST1</accession>
<name>A0A1F6EST1_9BACT</name>
<dbReference type="Pfam" id="PF00389">
    <property type="entry name" value="2-Hacid_dh"/>
    <property type="match status" value="1"/>
</dbReference>
<feature type="domain" description="D-isomer specific 2-hydroxyacid dehydrogenase catalytic" evidence="5">
    <location>
        <begin position="24"/>
        <end position="332"/>
    </location>
</feature>
<dbReference type="Gene3D" id="3.40.50.720">
    <property type="entry name" value="NAD(P)-binding Rossmann-like Domain"/>
    <property type="match status" value="2"/>
</dbReference>
<evidence type="ECO:0000256" key="1">
    <source>
        <dbReference type="ARBA" id="ARBA00005854"/>
    </source>
</evidence>
<evidence type="ECO:0008006" key="9">
    <source>
        <dbReference type="Google" id="ProtNLM"/>
    </source>
</evidence>
<comment type="caution">
    <text evidence="7">The sequence shown here is derived from an EMBL/GenBank/DDBJ whole genome shotgun (WGS) entry which is preliminary data.</text>
</comment>
<dbReference type="InterPro" id="IPR036291">
    <property type="entry name" value="NAD(P)-bd_dom_sf"/>
</dbReference>
<evidence type="ECO:0000256" key="2">
    <source>
        <dbReference type="ARBA" id="ARBA00023002"/>
    </source>
</evidence>
<dbReference type="PANTHER" id="PTHR43026">
    <property type="entry name" value="2-HYDROXYACID DEHYDROGENASE HOMOLOG 1-RELATED"/>
    <property type="match status" value="1"/>
</dbReference>
<organism evidence="7 8">
    <name type="scientific">Candidatus Kaiserbacteria bacterium RIFCSPLOWO2_01_FULL_55_19</name>
    <dbReference type="NCBI Taxonomy" id="1798516"/>
    <lineage>
        <taxon>Bacteria</taxon>
        <taxon>Candidatus Kaiseribacteriota</taxon>
    </lineage>
</organism>
<dbReference type="SUPFAM" id="SSF51735">
    <property type="entry name" value="NAD(P)-binding Rossmann-fold domains"/>
    <property type="match status" value="1"/>
</dbReference>
<comment type="similarity">
    <text evidence="1 4">Belongs to the D-isomer specific 2-hydroxyacid dehydrogenase family.</text>
</comment>
<sequence length="338" mass="36810">MKIHYFSGEPWEEAYVRERLPNDDISFHEGPFSKYTDLTDPAAEVLCTFIESRIDDAEMARFPALKLIATRSTGFDHIDLAAAKARGVSVVTVPFYGENTVAEFAFALLLALSRRIIDADERVRAGTFSPIGLRGFDLAGKTIGIIGTGHIGVHVIRMAQGFGMKVIAFDAYPNADLSHALDFKYLTLPELLGAADIITLHVPYNPHTHHLINTENVVSIKKGAYLINTARGAVVETGAVVDALKNGILAGAALDVLEEEDKLKEEAMLLTMPHPNADAVKTVLEDHYLINHPRVIVTPHLAFNTTEAIERILDTTIDNIKQFSAGSPKNVVSGDTGA</sequence>
<dbReference type="Proteomes" id="UP000176714">
    <property type="component" value="Unassembled WGS sequence"/>
</dbReference>
<keyword evidence="2 4" id="KW-0560">Oxidoreductase</keyword>
<dbReference type="PROSITE" id="PS00065">
    <property type="entry name" value="D_2_HYDROXYACID_DH_1"/>
    <property type="match status" value="1"/>
</dbReference>
<dbReference type="GO" id="GO:0004617">
    <property type="term" value="F:phosphoglycerate dehydrogenase activity"/>
    <property type="evidence" value="ECO:0007669"/>
    <property type="project" value="UniProtKB-ARBA"/>
</dbReference>
<dbReference type="InterPro" id="IPR029752">
    <property type="entry name" value="D-isomer_DH_CS1"/>
</dbReference>
<dbReference type="STRING" id="1798516.A2950_00545"/>
<dbReference type="InterPro" id="IPR006139">
    <property type="entry name" value="D-isomer_2_OHA_DH_cat_dom"/>
</dbReference>
<evidence type="ECO:0000256" key="3">
    <source>
        <dbReference type="ARBA" id="ARBA00023027"/>
    </source>
</evidence>
<dbReference type="FunFam" id="3.40.50.720:FF:000041">
    <property type="entry name" value="D-3-phosphoglycerate dehydrogenase"/>
    <property type="match status" value="1"/>
</dbReference>
<dbReference type="GO" id="GO:0051287">
    <property type="term" value="F:NAD binding"/>
    <property type="evidence" value="ECO:0007669"/>
    <property type="project" value="InterPro"/>
</dbReference>
<evidence type="ECO:0000259" key="5">
    <source>
        <dbReference type="Pfam" id="PF00389"/>
    </source>
</evidence>
<evidence type="ECO:0000313" key="7">
    <source>
        <dbReference type="EMBL" id="OGG76502.1"/>
    </source>
</evidence>
<protein>
    <recommendedName>
        <fullName evidence="9">Hydroxyacid dehydrogenase</fullName>
    </recommendedName>
</protein>
<dbReference type="PANTHER" id="PTHR43026:SF1">
    <property type="entry name" value="2-HYDROXYACID DEHYDROGENASE HOMOLOG 1-RELATED"/>
    <property type="match status" value="1"/>
</dbReference>
<proteinExistence type="inferred from homology"/>
<keyword evidence="3" id="KW-0520">NAD</keyword>
<feature type="domain" description="D-isomer specific 2-hydroxyacid dehydrogenase NAD-binding" evidence="6">
    <location>
        <begin position="106"/>
        <end position="302"/>
    </location>
</feature>
<dbReference type="GO" id="GO:0006564">
    <property type="term" value="P:L-serine biosynthetic process"/>
    <property type="evidence" value="ECO:0007669"/>
    <property type="project" value="UniProtKB-ARBA"/>
</dbReference>
<dbReference type="EMBL" id="MFMD01000013">
    <property type="protein sequence ID" value="OGG76502.1"/>
    <property type="molecule type" value="Genomic_DNA"/>
</dbReference>
<dbReference type="GO" id="GO:0047545">
    <property type="term" value="F:(S)-2-hydroxyglutarate dehydrogenase activity"/>
    <property type="evidence" value="ECO:0007669"/>
    <property type="project" value="UniProtKB-ARBA"/>
</dbReference>
<evidence type="ECO:0000313" key="8">
    <source>
        <dbReference type="Proteomes" id="UP000176714"/>
    </source>
</evidence>